<keyword evidence="3" id="KW-1185">Reference proteome</keyword>
<reference evidence="2 3" key="1">
    <citation type="submission" date="2024-02" db="EMBL/GenBank/DDBJ databases">
        <authorList>
            <person name="Vignale AGUSTIN F."/>
            <person name="Sosa J E."/>
            <person name="Modenutti C."/>
        </authorList>
    </citation>
    <scope>NUCLEOTIDE SEQUENCE [LARGE SCALE GENOMIC DNA]</scope>
</reference>
<evidence type="ECO:0000313" key="2">
    <source>
        <dbReference type="EMBL" id="CAK9140422.1"/>
    </source>
</evidence>
<dbReference type="PANTHER" id="PTHR33871:SF18">
    <property type="entry name" value="F24J8.12 PROTEIN"/>
    <property type="match status" value="1"/>
</dbReference>
<sequence>MGSCFSKCTPKKRKFKEEFNHVQDKLVISQAPPAVSPLSLPTHKTLPPPPSPPTSSTSSGCSLSSSLSLSSSCSSSVLSSRDRSFSSEFLWSCVKENPHIIGLDTIKGSLEQPVKNRIHARKFDLPAKTIVAPPSQKQPVAEMVLHSTPQKRPRSNSPTLTRQKSFRREPERPSSTYLHPNRTTRSPSPSRRFNGDNCRGVSKNTQQEISYYKQSVGSMENAVNSSGLFGRKENLRPASPNNNLGRYHSSLKNKVAYAHQVAKVDEISVPAAVSSQNVDPIPMEDIDNPLIALDCFIFL</sequence>
<dbReference type="Proteomes" id="UP001642360">
    <property type="component" value="Unassembled WGS sequence"/>
</dbReference>
<evidence type="ECO:0000313" key="3">
    <source>
        <dbReference type="Proteomes" id="UP001642360"/>
    </source>
</evidence>
<feature type="compositionally biased region" description="Low complexity" evidence="1">
    <location>
        <begin position="183"/>
        <end position="192"/>
    </location>
</feature>
<organism evidence="2 3">
    <name type="scientific">Ilex paraguariensis</name>
    <name type="common">yerba mate</name>
    <dbReference type="NCBI Taxonomy" id="185542"/>
    <lineage>
        <taxon>Eukaryota</taxon>
        <taxon>Viridiplantae</taxon>
        <taxon>Streptophyta</taxon>
        <taxon>Embryophyta</taxon>
        <taxon>Tracheophyta</taxon>
        <taxon>Spermatophyta</taxon>
        <taxon>Magnoliopsida</taxon>
        <taxon>eudicotyledons</taxon>
        <taxon>Gunneridae</taxon>
        <taxon>Pentapetalae</taxon>
        <taxon>asterids</taxon>
        <taxon>campanulids</taxon>
        <taxon>Aquifoliales</taxon>
        <taxon>Aquifoliaceae</taxon>
        <taxon>Ilex</taxon>
    </lineage>
</organism>
<feature type="region of interest" description="Disordered" evidence="1">
    <location>
        <begin position="129"/>
        <end position="205"/>
    </location>
</feature>
<comment type="caution">
    <text evidence="2">The sequence shown here is derived from an EMBL/GenBank/DDBJ whole genome shotgun (WGS) entry which is preliminary data.</text>
</comment>
<dbReference type="PANTHER" id="PTHR33871">
    <property type="entry name" value="OS05G0503100 PROTEIN-RELATED"/>
    <property type="match status" value="1"/>
</dbReference>
<gene>
    <name evidence="2" type="ORF">ILEXP_LOCUS7875</name>
</gene>
<feature type="region of interest" description="Disordered" evidence="1">
    <location>
        <begin position="33"/>
        <end position="61"/>
    </location>
</feature>
<dbReference type="EMBL" id="CAUOFW020001041">
    <property type="protein sequence ID" value="CAK9140422.1"/>
    <property type="molecule type" value="Genomic_DNA"/>
</dbReference>
<proteinExistence type="predicted"/>
<protein>
    <submittedName>
        <fullName evidence="2">Uncharacterized protein</fullName>
    </submittedName>
</protein>
<name>A0ABC8R6Q2_9AQUA</name>
<accession>A0ABC8R6Q2</accession>
<dbReference type="AlphaFoldDB" id="A0ABC8R6Q2"/>
<evidence type="ECO:0000256" key="1">
    <source>
        <dbReference type="SAM" id="MobiDB-lite"/>
    </source>
</evidence>
<feature type="compositionally biased region" description="Low complexity" evidence="1">
    <location>
        <begin position="36"/>
        <end position="45"/>
    </location>
</feature>